<protein>
    <recommendedName>
        <fullName evidence="1">YbaK/aminoacyl-tRNA synthetase-associated domain-containing protein</fullName>
    </recommendedName>
</protein>
<dbReference type="EMBL" id="MHHZ01000013">
    <property type="protein sequence ID" value="OGY41837.1"/>
    <property type="molecule type" value="Genomic_DNA"/>
</dbReference>
<dbReference type="InterPro" id="IPR036754">
    <property type="entry name" value="YbaK/aa-tRNA-synt-asso_dom_sf"/>
</dbReference>
<feature type="domain" description="YbaK/aminoacyl-tRNA synthetase-associated" evidence="1">
    <location>
        <begin position="23"/>
        <end position="148"/>
    </location>
</feature>
<dbReference type="InterPro" id="IPR007214">
    <property type="entry name" value="YbaK/aa-tRNA-synth-assoc-dom"/>
</dbReference>
<reference evidence="2 3" key="1">
    <citation type="journal article" date="2016" name="Nat. Commun.">
        <title>Thousands of microbial genomes shed light on interconnected biogeochemical processes in an aquifer system.</title>
        <authorList>
            <person name="Anantharaman K."/>
            <person name="Brown C.T."/>
            <person name="Hug L.A."/>
            <person name="Sharon I."/>
            <person name="Castelle C.J."/>
            <person name="Probst A.J."/>
            <person name="Thomas B.C."/>
            <person name="Singh A."/>
            <person name="Wilkins M.J."/>
            <person name="Karaoz U."/>
            <person name="Brodie E.L."/>
            <person name="Williams K.H."/>
            <person name="Hubbard S.S."/>
            <person name="Banfield J.F."/>
        </authorList>
    </citation>
    <scope>NUCLEOTIDE SEQUENCE [LARGE SCALE GENOMIC DNA]</scope>
</reference>
<comment type="caution">
    <text evidence="2">The sequence shown here is derived from an EMBL/GenBank/DDBJ whole genome shotgun (WGS) entry which is preliminary data.</text>
</comment>
<dbReference type="Gene3D" id="3.90.960.10">
    <property type="entry name" value="YbaK/aminoacyl-tRNA synthetase-associated domain"/>
    <property type="match status" value="1"/>
</dbReference>
<dbReference type="Proteomes" id="UP000176498">
    <property type="component" value="Unassembled WGS sequence"/>
</dbReference>
<sequence>MAVPKQIKDYLDKKGAKYAIVTHRKVYTAYDAAQTLRKKLDEIAKNLIVQTDKGLVLVLLPASKRVDLNKLKKLMNAKGKGIKKVAIPKEGVMVRVLKIKPGALSAFGALHKMEVYLDKGLKKAKKVIFSSGSFTDSLEMAMREFEKLEQPVVGAFSEAKKFKPVKKAIKKVRKAVKKIRKAIKK</sequence>
<proteinExistence type="predicted"/>
<dbReference type="Pfam" id="PF04073">
    <property type="entry name" value="tRNA_edit"/>
    <property type="match status" value="1"/>
</dbReference>
<name>A0A1G1XR76_9BACT</name>
<organism evidence="2 3">
    <name type="scientific">Candidatus Buchananbacteria bacterium RBG_13_36_9</name>
    <dbReference type="NCBI Taxonomy" id="1797530"/>
    <lineage>
        <taxon>Bacteria</taxon>
        <taxon>Candidatus Buchananiibacteriota</taxon>
    </lineage>
</organism>
<dbReference type="CDD" id="cd04332">
    <property type="entry name" value="YbaK_like"/>
    <property type="match status" value="1"/>
</dbReference>
<evidence type="ECO:0000259" key="1">
    <source>
        <dbReference type="Pfam" id="PF04073"/>
    </source>
</evidence>
<evidence type="ECO:0000313" key="3">
    <source>
        <dbReference type="Proteomes" id="UP000176498"/>
    </source>
</evidence>
<evidence type="ECO:0000313" key="2">
    <source>
        <dbReference type="EMBL" id="OGY41837.1"/>
    </source>
</evidence>
<accession>A0A1G1XR76</accession>
<dbReference type="GO" id="GO:0002161">
    <property type="term" value="F:aminoacyl-tRNA deacylase activity"/>
    <property type="evidence" value="ECO:0007669"/>
    <property type="project" value="InterPro"/>
</dbReference>
<dbReference type="SUPFAM" id="SSF55826">
    <property type="entry name" value="YbaK/ProRS associated domain"/>
    <property type="match status" value="1"/>
</dbReference>
<gene>
    <name evidence="2" type="ORF">A2Y82_00720</name>
</gene>
<dbReference type="AlphaFoldDB" id="A0A1G1XR76"/>